<organism evidence="3">
    <name type="scientific">Absidia glauca</name>
    <name type="common">Pin mould</name>
    <dbReference type="NCBI Taxonomy" id="4829"/>
    <lineage>
        <taxon>Eukaryota</taxon>
        <taxon>Fungi</taxon>
        <taxon>Fungi incertae sedis</taxon>
        <taxon>Mucoromycota</taxon>
        <taxon>Mucoromycotina</taxon>
        <taxon>Mucoromycetes</taxon>
        <taxon>Mucorales</taxon>
        <taxon>Cunninghamellaceae</taxon>
        <taxon>Absidia</taxon>
    </lineage>
</organism>
<dbReference type="SMART" id="SM00173">
    <property type="entry name" value="RAS"/>
    <property type="match status" value="1"/>
</dbReference>
<dbReference type="Proteomes" id="UP000078561">
    <property type="component" value="Unassembled WGS sequence"/>
</dbReference>
<dbReference type="EMBL" id="LT553527">
    <property type="protein sequence ID" value="SAM01405.1"/>
    <property type="molecule type" value="Genomic_DNA"/>
</dbReference>
<dbReference type="GO" id="GO:0005525">
    <property type="term" value="F:GTP binding"/>
    <property type="evidence" value="ECO:0007669"/>
    <property type="project" value="InterPro"/>
</dbReference>
<evidence type="ECO:0000313" key="4">
    <source>
        <dbReference type="Proteomes" id="UP000078561"/>
    </source>
</evidence>
<dbReference type="Gene3D" id="3.40.50.300">
    <property type="entry name" value="P-loop containing nucleotide triphosphate hydrolases"/>
    <property type="match status" value="1"/>
</dbReference>
<dbReference type="SMART" id="SM00175">
    <property type="entry name" value="RAB"/>
    <property type="match status" value="1"/>
</dbReference>
<dbReference type="SMART" id="SM00176">
    <property type="entry name" value="RAN"/>
    <property type="match status" value="1"/>
</dbReference>
<keyword evidence="4" id="KW-1185">Reference proteome</keyword>
<dbReference type="InterPro" id="IPR001806">
    <property type="entry name" value="Small_GTPase"/>
</dbReference>
<dbReference type="AlphaFoldDB" id="A0A168NXR7"/>
<dbReference type="OrthoDB" id="63533at2759"/>
<dbReference type="FunFam" id="3.40.50.300:FF:000808">
    <property type="entry name" value="Small GTP-binding protein, putative"/>
    <property type="match status" value="1"/>
</dbReference>
<dbReference type="OMA" id="CEDRRRN"/>
<dbReference type="NCBIfam" id="TIGR00231">
    <property type="entry name" value="small_GTP"/>
    <property type="match status" value="1"/>
</dbReference>
<dbReference type="InterPro" id="IPR005225">
    <property type="entry name" value="Small_GTP-bd"/>
</dbReference>
<dbReference type="PROSITE" id="PS51421">
    <property type="entry name" value="RAS"/>
    <property type="match status" value="1"/>
</dbReference>
<protein>
    <submittedName>
        <fullName evidence="3">Uncharacterized protein</fullName>
    </submittedName>
</protein>
<reference evidence="3" key="1">
    <citation type="submission" date="2016-04" db="EMBL/GenBank/DDBJ databases">
        <authorList>
            <person name="Evans L.H."/>
            <person name="Alamgir A."/>
            <person name="Owens N."/>
            <person name="Weber N.D."/>
            <person name="Virtaneva K."/>
            <person name="Barbian K."/>
            <person name="Babar A."/>
            <person name="Rosenke K."/>
        </authorList>
    </citation>
    <scope>NUCLEOTIDE SEQUENCE [LARGE SCALE GENOMIC DNA]</scope>
    <source>
        <strain evidence="3">CBS 101.48</strain>
    </source>
</reference>
<dbReference type="PRINTS" id="PR00449">
    <property type="entry name" value="RASTRNSFRMNG"/>
</dbReference>
<dbReference type="InParanoid" id="A0A168NXR7"/>
<dbReference type="PANTHER" id="PTHR47978">
    <property type="match status" value="1"/>
</dbReference>
<dbReference type="PROSITE" id="PS51419">
    <property type="entry name" value="RAB"/>
    <property type="match status" value="1"/>
</dbReference>
<dbReference type="SUPFAM" id="SSF52540">
    <property type="entry name" value="P-loop containing nucleoside triphosphate hydrolases"/>
    <property type="match status" value="1"/>
</dbReference>
<proteinExistence type="predicted"/>
<evidence type="ECO:0000313" key="3">
    <source>
        <dbReference type="EMBL" id="SAM01405.1"/>
    </source>
</evidence>
<dbReference type="Pfam" id="PF00071">
    <property type="entry name" value="Ras"/>
    <property type="match status" value="1"/>
</dbReference>
<dbReference type="InterPro" id="IPR027417">
    <property type="entry name" value="P-loop_NTPase"/>
</dbReference>
<gene>
    <name evidence="3" type="primary">ABSGL_07146.1 scaffold 8717</name>
</gene>
<feature type="region of interest" description="Disordered" evidence="2">
    <location>
        <begin position="142"/>
        <end position="163"/>
    </location>
</feature>
<dbReference type="SMART" id="SM00174">
    <property type="entry name" value="RHO"/>
    <property type="match status" value="1"/>
</dbReference>
<keyword evidence="1" id="KW-0547">Nucleotide-binding</keyword>
<evidence type="ECO:0000256" key="2">
    <source>
        <dbReference type="SAM" id="MobiDB-lite"/>
    </source>
</evidence>
<dbReference type="GO" id="GO:0003924">
    <property type="term" value="F:GTPase activity"/>
    <property type="evidence" value="ECO:0007669"/>
    <property type="project" value="InterPro"/>
</dbReference>
<evidence type="ECO:0000256" key="1">
    <source>
        <dbReference type="ARBA" id="ARBA00022741"/>
    </source>
</evidence>
<dbReference type="STRING" id="4829.A0A168NXR7"/>
<sequence>MSTSTDDTQNDTERNMSPQLQLKLVLLGESAVGKTSFLHRFVNEDFTEKREPTVGAGFLTKTYRVDDRLMKLNCWDTAGQERFHSLAPMYYRGAQAAIVMYDVTKQATFAKAKNWIRELQRQAPPHIVIALVGNKIDLCESISSSPEQQQHQEEEEGQQESTLNDQQLQFADHNTLHLYVSQAVSNPQAH</sequence>
<name>A0A168NXR7_ABSGL</name>
<accession>A0A168NXR7</accession>